<keyword evidence="3" id="KW-1185">Reference proteome</keyword>
<dbReference type="InterPro" id="IPR018959">
    <property type="entry name" value="DUF1989"/>
</dbReference>
<accession>A0A8H2PYT8</accession>
<dbReference type="EMBL" id="VFRA01000001">
    <property type="protein sequence ID" value="TQO20063.1"/>
    <property type="molecule type" value="Genomic_DNA"/>
</dbReference>
<protein>
    <recommendedName>
        <fullName evidence="1">DUF1989 domain-containing protein</fullName>
    </recommendedName>
</protein>
<dbReference type="Pfam" id="PF09347">
    <property type="entry name" value="DUF1989"/>
    <property type="match status" value="1"/>
</dbReference>
<gene>
    <name evidence="2" type="ORF">FB472_1673</name>
</gene>
<dbReference type="RefSeq" id="WP_141990471.1">
    <property type="nucleotide sequence ID" value="NZ_VFRA01000001.1"/>
</dbReference>
<dbReference type="OrthoDB" id="9792415at2"/>
<proteinExistence type="predicted"/>
<sequence>MTLEKVRIPAATAYAGEVRKGSRCRITDISGTQVADAMFFRLDNPLQKFSQNITRIMNWTSEIKVGSTLYSDLQRPLAVVPLDTVGRHDTFFCSCSRYVYEEIYKVGPRLGCRENIHEALQGWTKRSERAAHIPEELLSDPLNCFQNSGFKTDGTPYLNEAWSAKGDHSEFEALEDLVVAVSACPDDISDCNGQVCSDIELDFYVEEM</sequence>
<dbReference type="Proteomes" id="UP000316560">
    <property type="component" value="Unassembled WGS sequence"/>
</dbReference>
<organism evidence="2 3">
    <name type="scientific">Rhodoglobus vestalii</name>
    <dbReference type="NCBI Taxonomy" id="193384"/>
    <lineage>
        <taxon>Bacteria</taxon>
        <taxon>Bacillati</taxon>
        <taxon>Actinomycetota</taxon>
        <taxon>Actinomycetes</taxon>
        <taxon>Micrococcales</taxon>
        <taxon>Microbacteriaceae</taxon>
        <taxon>Rhodoglobus</taxon>
    </lineage>
</organism>
<name>A0A8H2PYT8_9MICO</name>
<evidence type="ECO:0000313" key="2">
    <source>
        <dbReference type="EMBL" id="TQO20063.1"/>
    </source>
</evidence>
<evidence type="ECO:0000259" key="1">
    <source>
        <dbReference type="Pfam" id="PF09347"/>
    </source>
</evidence>
<comment type="caution">
    <text evidence="2">The sequence shown here is derived from an EMBL/GenBank/DDBJ whole genome shotgun (WGS) entry which is preliminary data.</text>
</comment>
<dbReference type="PANTHER" id="PTHR31527:SF0">
    <property type="entry name" value="RE64534P"/>
    <property type="match status" value="1"/>
</dbReference>
<feature type="domain" description="DUF1989" evidence="1">
    <location>
        <begin position="7"/>
        <end position="178"/>
    </location>
</feature>
<dbReference type="AlphaFoldDB" id="A0A8H2PYT8"/>
<dbReference type="PANTHER" id="PTHR31527">
    <property type="entry name" value="RE64534P"/>
    <property type="match status" value="1"/>
</dbReference>
<evidence type="ECO:0000313" key="3">
    <source>
        <dbReference type="Proteomes" id="UP000316560"/>
    </source>
</evidence>
<reference evidence="2 3" key="1">
    <citation type="submission" date="2019-06" db="EMBL/GenBank/DDBJ databases">
        <title>Sequencing the genomes of 1000 actinobacteria strains.</title>
        <authorList>
            <person name="Klenk H.-P."/>
        </authorList>
    </citation>
    <scope>NUCLEOTIDE SEQUENCE [LARGE SCALE GENOMIC DNA]</scope>
    <source>
        <strain evidence="2 3">DSM 21947</strain>
    </source>
</reference>